<accession>A0ABV6U3G3</accession>
<proteinExistence type="predicted"/>
<sequence>MTSGEEIPATGGQRVGYIAERTPHGSGRTGKLSTYLVRDAETGTHHTFMYADIVTEGFRTLHVGERVRFLTDPADPERARYVIRLDLPEVEDYYR</sequence>
<organism evidence="2 3">
    <name type="scientific">Sphaerimonospora cavernae</name>
    <dbReference type="NCBI Taxonomy" id="1740611"/>
    <lineage>
        <taxon>Bacteria</taxon>
        <taxon>Bacillati</taxon>
        <taxon>Actinomycetota</taxon>
        <taxon>Actinomycetes</taxon>
        <taxon>Streptosporangiales</taxon>
        <taxon>Streptosporangiaceae</taxon>
        <taxon>Sphaerimonospora</taxon>
    </lineage>
</organism>
<keyword evidence="3" id="KW-1185">Reference proteome</keyword>
<name>A0ABV6U3G3_9ACTN</name>
<evidence type="ECO:0000313" key="3">
    <source>
        <dbReference type="Proteomes" id="UP001589870"/>
    </source>
</evidence>
<gene>
    <name evidence="2" type="ORF">ACFHYQ_09580</name>
</gene>
<feature type="region of interest" description="Disordered" evidence="1">
    <location>
        <begin position="1"/>
        <end position="30"/>
    </location>
</feature>
<evidence type="ECO:0000256" key="1">
    <source>
        <dbReference type="SAM" id="MobiDB-lite"/>
    </source>
</evidence>
<comment type="caution">
    <text evidence="2">The sequence shown here is derived from an EMBL/GenBank/DDBJ whole genome shotgun (WGS) entry which is preliminary data.</text>
</comment>
<reference evidence="2 3" key="1">
    <citation type="submission" date="2024-09" db="EMBL/GenBank/DDBJ databases">
        <authorList>
            <person name="Sun Q."/>
            <person name="Mori K."/>
        </authorList>
    </citation>
    <scope>NUCLEOTIDE SEQUENCE [LARGE SCALE GENOMIC DNA]</scope>
    <source>
        <strain evidence="2 3">TBRC 1851</strain>
    </source>
</reference>
<dbReference type="EMBL" id="JBHMQT010000014">
    <property type="protein sequence ID" value="MFC0862544.1"/>
    <property type="molecule type" value="Genomic_DNA"/>
</dbReference>
<evidence type="ECO:0000313" key="2">
    <source>
        <dbReference type="EMBL" id="MFC0862544.1"/>
    </source>
</evidence>
<protein>
    <submittedName>
        <fullName evidence="2">Uncharacterized protein</fullName>
    </submittedName>
</protein>
<dbReference type="RefSeq" id="WP_394300744.1">
    <property type="nucleotide sequence ID" value="NZ_JBHMQT010000014.1"/>
</dbReference>
<dbReference type="Proteomes" id="UP001589870">
    <property type="component" value="Unassembled WGS sequence"/>
</dbReference>